<dbReference type="AlphaFoldDB" id="K1VZY4"/>
<feature type="region of interest" description="Disordered" evidence="1">
    <location>
        <begin position="414"/>
        <end position="499"/>
    </location>
</feature>
<dbReference type="HOGENOM" id="CLU_504514_0_0_1"/>
<evidence type="ECO:0000256" key="1">
    <source>
        <dbReference type="SAM" id="MobiDB-lite"/>
    </source>
</evidence>
<dbReference type="Proteomes" id="UP000006757">
    <property type="component" value="Unassembled WGS sequence"/>
</dbReference>
<feature type="compositionally biased region" description="Low complexity" evidence="1">
    <location>
        <begin position="233"/>
        <end position="250"/>
    </location>
</feature>
<feature type="compositionally biased region" description="Low complexity" evidence="1">
    <location>
        <begin position="360"/>
        <end position="370"/>
    </location>
</feature>
<feature type="compositionally biased region" description="Low complexity" evidence="1">
    <location>
        <begin position="197"/>
        <end position="209"/>
    </location>
</feature>
<feature type="compositionally biased region" description="Low complexity" evidence="1">
    <location>
        <begin position="414"/>
        <end position="428"/>
    </location>
</feature>
<gene>
    <name evidence="2" type="ORF">A1Q2_00602</name>
</gene>
<dbReference type="EMBL" id="AMBO01000145">
    <property type="protein sequence ID" value="EKD05107.1"/>
    <property type="molecule type" value="Genomic_DNA"/>
</dbReference>
<feature type="compositionally biased region" description="Low complexity" evidence="1">
    <location>
        <begin position="326"/>
        <end position="337"/>
    </location>
</feature>
<feature type="region of interest" description="Disordered" evidence="1">
    <location>
        <begin position="46"/>
        <end position="118"/>
    </location>
</feature>
<feature type="region of interest" description="Disordered" evidence="1">
    <location>
        <begin position="517"/>
        <end position="549"/>
    </location>
</feature>
<dbReference type="InParanoid" id="K1VZY4"/>
<proteinExistence type="predicted"/>
<name>K1VZY4_TRIAC</name>
<evidence type="ECO:0000313" key="2">
    <source>
        <dbReference type="EMBL" id="EKD05107.1"/>
    </source>
</evidence>
<feature type="compositionally biased region" description="Basic and acidic residues" evidence="1">
    <location>
        <begin position="271"/>
        <end position="280"/>
    </location>
</feature>
<protein>
    <submittedName>
        <fullName evidence="2">Uncharacterized protein</fullName>
    </submittedName>
</protein>
<feature type="compositionally biased region" description="Basic residues" evidence="1">
    <location>
        <begin position="46"/>
        <end position="57"/>
    </location>
</feature>
<feature type="region of interest" description="Disordered" evidence="1">
    <location>
        <begin position="148"/>
        <end position="401"/>
    </location>
</feature>
<comment type="caution">
    <text evidence="2">The sequence shown here is derived from an EMBL/GenBank/DDBJ whole genome shotgun (WGS) entry which is preliminary data.</text>
</comment>
<evidence type="ECO:0000313" key="3">
    <source>
        <dbReference type="Proteomes" id="UP000006757"/>
    </source>
</evidence>
<feature type="compositionally biased region" description="Polar residues" evidence="1">
    <location>
        <begin position="442"/>
        <end position="460"/>
    </location>
</feature>
<reference evidence="2 3" key="1">
    <citation type="journal article" date="2012" name="Eukaryot. Cell">
        <title>Genome sequence of the Trichosporon asahii environmental strain CBS 8904.</title>
        <authorList>
            <person name="Yang R.Y."/>
            <person name="Li H.T."/>
            <person name="Zhu H."/>
            <person name="Zhou G.P."/>
            <person name="Wang M."/>
            <person name="Wang L."/>
        </authorList>
    </citation>
    <scope>NUCLEOTIDE SEQUENCE [LARGE SCALE GENOMIC DNA]</scope>
    <source>
        <strain evidence="2 3">CBS 8904</strain>
    </source>
</reference>
<feature type="compositionally biased region" description="Basic and acidic residues" evidence="1">
    <location>
        <begin position="377"/>
        <end position="391"/>
    </location>
</feature>
<accession>K1VZY4</accession>
<keyword evidence="3" id="KW-1185">Reference proteome</keyword>
<feature type="compositionally biased region" description="Low complexity" evidence="1">
    <location>
        <begin position="95"/>
        <end position="107"/>
    </location>
</feature>
<feature type="compositionally biased region" description="Polar residues" evidence="1">
    <location>
        <begin position="59"/>
        <end position="76"/>
    </location>
</feature>
<sequence length="549" mass="58882">MSDYQPDPRTPPNVGGPLGVLLKWLDAFLTVIDNVYLKLKSWVRRKGSKGKRSKRSSKQQPMMEQAYTTAHSQPSTAYARKGRVSTSTERQRMTSGGAVSPVSPVSGTFSSSDHSHGAPVEAMTYDRFAAQPSYVPSQNNAYAVAMAKPDHPHPHASPKPASVPRTAETEAVVLSDPKPKTQVSRLVSEETPARSNSTRSKMSKMSARSSDSRPDTSAWKPSGPYRSPEQRHSGAFSSHSASPSASSHALGHAREPSHGSLAAIAASNSRRSGDQARYDAVRPLSPQYAPSPAQRSISPQYGRADTPSYNEFGSRPTSPPAQQWEPAVPTTTGVTGTKYAHVTTGRTGTKYAHVSADRLPSSPTSPTASSWQIHSPSEGHGREGREGHGEGQESYNGGWNRIADGVDVDAAYKRWSSSSGASTRTRSTFGAPTHDSHHVSRSYVTQPSHTRTQSQPQAQQRYVPGKAYAPPPEDTASVSDFSDESLYDVPNPTASKSTTAQNYAAAYAANLKRRTASLRSGKRDSAGLPAGAATPTRAQTYVRRSEIVA</sequence>
<organism evidence="2 3">
    <name type="scientific">Trichosporon asahii var. asahii (strain CBS 8904)</name>
    <name type="common">Yeast</name>
    <dbReference type="NCBI Taxonomy" id="1220162"/>
    <lineage>
        <taxon>Eukaryota</taxon>
        <taxon>Fungi</taxon>
        <taxon>Dikarya</taxon>
        <taxon>Basidiomycota</taxon>
        <taxon>Agaricomycotina</taxon>
        <taxon>Tremellomycetes</taxon>
        <taxon>Trichosporonales</taxon>
        <taxon>Trichosporonaceae</taxon>
        <taxon>Trichosporon</taxon>
    </lineage>
</organism>